<dbReference type="EMBL" id="FMSV02000440">
    <property type="protein sequence ID" value="SEH06212.1"/>
    <property type="molecule type" value="Genomic_DNA"/>
</dbReference>
<proteinExistence type="predicted"/>
<evidence type="ECO:0000313" key="3">
    <source>
        <dbReference type="Proteomes" id="UP000236724"/>
    </source>
</evidence>
<organism evidence="2 3">
    <name type="scientific">Candidatus Venteria ishoeyi</name>
    <dbReference type="NCBI Taxonomy" id="1899563"/>
    <lineage>
        <taxon>Bacteria</taxon>
        <taxon>Pseudomonadati</taxon>
        <taxon>Pseudomonadota</taxon>
        <taxon>Gammaproteobacteria</taxon>
        <taxon>Thiotrichales</taxon>
        <taxon>Thiotrichaceae</taxon>
        <taxon>Venteria</taxon>
    </lineage>
</organism>
<name>A0A1H6F7U8_9GAMM</name>
<dbReference type="Proteomes" id="UP000236724">
    <property type="component" value="Unassembled WGS sequence"/>
</dbReference>
<dbReference type="PANTHER" id="PTHR43238">
    <property type="entry name" value="GDP-L-FUCOSE SYNTHASE"/>
    <property type="match status" value="1"/>
</dbReference>
<dbReference type="InterPro" id="IPR001509">
    <property type="entry name" value="Epimerase_deHydtase"/>
</dbReference>
<gene>
    <name evidence="2" type="primary">fcl_2</name>
    <name evidence="2" type="ORF">MBHS_02067</name>
</gene>
<dbReference type="SUPFAM" id="SSF51735">
    <property type="entry name" value="NAD(P)-binding Rossmann-fold domains"/>
    <property type="match status" value="1"/>
</dbReference>
<feature type="domain" description="NAD-dependent epimerase/dehydratase" evidence="1">
    <location>
        <begin position="7"/>
        <end position="139"/>
    </location>
</feature>
<keyword evidence="2" id="KW-0560">Oxidoreductase</keyword>
<dbReference type="GO" id="GO:0050577">
    <property type="term" value="F:GDP-L-fucose synthase activity"/>
    <property type="evidence" value="ECO:0007669"/>
    <property type="project" value="UniProtKB-EC"/>
</dbReference>
<dbReference type="Pfam" id="PF01370">
    <property type="entry name" value="Epimerase"/>
    <property type="match status" value="1"/>
</dbReference>
<dbReference type="PANTHER" id="PTHR43238:SF1">
    <property type="entry name" value="GDP-L-FUCOSE SYNTHASE"/>
    <property type="match status" value="1"/>
</dbReference>
<keyword evidence="3" id="KW-1185">Reference proteome</keyword>
<protein>
    <submittedName>
        <fullName evidence="2">GDP-L-fucose synthase</fullName>
        <ecNumber evidence="2">1.1.1.271</ecNumber>
    </submittedName>
</protein>
<reference evidence="2 3" key="1">
    <citation type="submission" date="2016-10" db="EMBL/GenBank/DDBJ databases">
        <authorList>
            <person name="de Groot N.N."/>
        </authorList>
    </citation>
    <scope>NUCLEOTIDE SEQUENCE [LARGE SCALE GENOMIC DNA]</scope>
    <source>
        <strain evidence="2">MBHS1</strain>
    </source>
</reference>
<dbReference type="RefSeq" id="WP_286019302.1">
    <property type="nucleotide sequence ID" value="NZ_FMSV02000440.1"/>
</dbReference>
<evidence type="ECO:0000313" key="2">
    <source>
        <dbReference type="EMBL" id="SEH06212.1"/>
    </source>
</evidence>
<dbReference type="AlphaFoldDB" id="A0A1H6F7U8"/>
<accession>A0A1H6F7U8</accession>
<evidence type="ECO:0000259" key="1">
    <source>
        <dbReference type="Pfam" id="PF01370"/>
    </source>
</evidence>
<dbReference type="InterPro" id="IPR036291">
    <property type="entry name" value="NAD(P)-bd_dom_sf"/>
</dbReference>
<sequence length="140" mass="15469">MNKQDKVYIAGHRGLVGSALVRCLEGNGFDNLLLRTHAELDLTSQAAVTHFFQQEKPDYVILAAAKVGGIYANNTYPAEFIYQNLMMECNVIHAAYQNSVKSLLLLGSSCIYPKFANQPMREDALLSGILEPSNEPYVVS</sequence>
<dbReference type="Gene3D" id="3.40.50.720">
    <property type="entry name" value="NAD(P)-binding Rossmann-like Domain"/>
    <property type="match status" value="1"/>
</dbReference>
<dbReference type="EC" id="1.1.1.271" evidence="2"/>